<sequence length="127" mass="13383">MVDETLPTGHAVNAAAVLGLSVGARLADSLGADGKDASGGVHPGLNPHPVPVVTAGREQLRELRQKAAERPDLLVVGFSEVARRARAYDDYLATLAETPAEDVDYAGIAVYGPRNRVTALTKRFPLL</sequence>
<gene>
    <name evidence="1" type="ORF">BKA14_003470</name>
</gene>
<comment type="caution">
    <text evidence="1">The sequence shown here is derived from an EMBL/GenBank/DDBJ whole genome shotgun (WGS) entry which is preliminary data.</text>
</comment>
<accession>A0A7W7G227</accession>
<organism evidence="1 2">
    <name type="scientific">Paractinoplanes abujensis</name>
    <dbReference type="NCBI Taxonomy" id="882441"/>
    <lineage>
        <taxon>Bacteria</taxon>
        <taxon>Bacillati</taxon>
        <taxon>Actinomycetota</taxon>
        <taxon>Actinomycetes</taxon>
        <taxon>Micromonosporales</taxon>
        <taxon>Micromonosporaceae</taxon>
        <taxon>Paractinoplanes</taxon>
    </lineage>
</organism>
<keyword evidence="2" id="KW-1185">Reference proteome</keyword>
<dbReference type="Pfam" id="PF09391">
    <property type="entry name" value="DUF2000"/>
    <property type="match status" value="1"/>
</dbReference>
<evidence type="ECO:0000313" key="1">
    <source>
        <dbReference type="EMBL" id="MBB4693322.1"/>
    </source>
</evidence>
<protein>
    <recommendedName>
        <fullName evidence="3">DUF2000 domain-containing protein</fullName>
    </recommendedName>
</protein>
<dbReference type="InterPro" id="IPR023476">
    <property type="entry name" value="Pep_tRNA_hydro_II_dom_sf"/>
</dbReference>
<evidence type="ECO:0008006" key="3">
    <source>
        <dbReference type="Google" id="ProtNLM"/>
    </source>
</evidence>
<reference evidence="1 2" key="1">
    <citation type="submission" date="2020-08" db="EMBL/GenBank/DDBJ databases">
        <title>Sequencing the genomes of 1000 actinobacteria strains.</title>
        <authorList>
            <person name="Klenk H.-P."/>
        </authorList>
    </citation>
    <scope>NUCLEOTIDE SEQUENCE [LARGE SCALE GENOMIC DNA]</scope>
    <source>
        <strain evidence="1 2">DSM 45518</strain>
    </source>
</reference>
<dbReference type="PIRSF" id="PIRSF033736">
    <property type="entry name" value="UCP033763"/>
    <property type="match status" value="1"/>
</dbReference>
<dbReference type="AlphaFoldDB" id="A0A7W7G227"/>
<proteinExistence type="predicted"/>
<dbReference type="InterPro" id="IPR018988">
    <property type="entry name" value="DUF2000"/>
</dbReference>
<dbReference type="EMBL" id="JACHMF010000001">
    <property type="protein sequence ID" value="MBB4693322.1"/>
    <property type="molecule type" value="Genomic_DNA"/>
</dbReference>
<dbReference type="SUPFAM" id="SSF102462">
    <property type="entry name" value="Peptidyl-tRNA hydrolase II"/>
    <property type="match status" value="1"/>
</dbReference>
<dbReference type="InterPro" id="IPR017021">
    <property type="entry name" value="UCP033763"/>
</dbReference>
<dbReference type="Gene3D" id="3.40.1490.10">
    <property type="entry name" value="Bit1"/>
    <property type="match status" value="1"/>
</dbReference>
<dbReference type="Proteomes" id="UP000542742">
    <property type="component" value="Unassembled WGS sequence"/>
</dbReference>
<evidence type="ECO:0000313" key="2">
    <source>
        <dbReference type="Proteomes" id="UP000542742"/>
    </source>
</evidence>
<name>A0A7W7G227_9ACTN</name>